<comment type="subcellular location">
    <subcellularLocation>
        <location evidence="1">Cell outer membrane</location>
    </subcellularLocation>
</comment>
<reference evidence="8 9" key="1">
    <citation type="submission" date="2018-09" db="EMBL/GenBank/DDBJ databases">
        <title>Genome sequencing of strain 6GH32-13.</title>
        <authorList>
            <person name="Weon H.-Y."/>
            <person name="Heo J."/>
            <person name="Kwon S.-W."/>
        </authorList>
    </citation>
    <scope>NUCLEOTIDE SEQUENCE [LARGE SCALE GENOMIC DNA]</scope>
    <source>
        <strain evidence="8 9">5GH32-13</strain>
    </source>
</reference>
<dbReference type="OrthoDB" id="1522982at2"/>
<keyword evidence="3" id="KW-0998">Cell outer membrane</keyword>
<dbReference type="Proteomes" id="UP000263900">
    <property type="component" value="Chromosome"/>
</dbReference>
<feature type="region of interest" description="Disordered" evidence="5">
    <location>
        <begin position="256"/>
        <end position="308"/>
    </location>
</feature>
<dbReference type="InterPro" id="IPR050330">
    <property type="entry name" value="Bact_OuterMem_StrucFunc"/>
</dbReference>
<dbReference type="InterPro" id="IPR006665">
    <property type="entry name" value="OmpA-like"/>
</dbReference>
<evidence type="ECO:0000256" key="6">
    <source>
        <dbReference type="SAM" id="SignalP"/>
    </source>
</evidence>
<evidence type="ECO:0000259" key="7">
    <source>
        <dbReference type="PROSITE" id="PS51123"/>
    </source>
</evidence>
<evidence type="ECO:0000256" key="1">
    <source>
        <dbReference type="ARBA" id="ARBA00004442"/>
    </source>
</evidence>
<sequence length="443" mass="48751">MKKVLVCMAVCLVLAAKAALAQEVEREWDNRWFISPLTKFQVQEFGMLEKNKHGYLSNANELPIMDKINASFAASAYKNIAGRLSFSVDIGLSYGHVTSKEKLIATTEAQTYNLLNATLYYHLLSHRYRLQPFVSVGINNLINDSSYTSVPIGVGLKFNAKKIMIMGQAAYGYSVSKNIANTLMYSVGMYLPINNKKKKKADKEKAAAAAAADSAKKAQEELLAKKTDTSKANGQSIVNNFYINVNVDSLLNARAGNNNGSNGNPNGNGVNGNTNGFPNNGNPNGLPGNGNPNDWAGRENGKADYGDSLAGGKTGQAFDLIDFQVDTVNGKPALKFITYFYYKDYSLTSRAFGTIDKVIAQVKRDPKKVVEIKGYTDNVGSTEYNNYLSMRRAQMAFDYMNSRGVPADRMIVSYYGKEYPVAENTPANAWLNRRVELVIHDKD</sequence>
<feature type="compositionally biased region" description="Low complexity" evidence="5">
    <location>
        <begin position="256"/>
        <end position="293"/>
    </location>
</feature>
<dbReference type="GO" id="GO:0009279">
    <property type="term" value="C:cell outer membrane"/>
    <property type="evidence" value="ECO:0007669"/>
    <property type="project" value="UniProtKB-SubCell"/>
</dbReference>
<name>A0A3B7N6V0_9BACT</name>
<evidence type="ECO:0000256" key="5">
    <source>
        <dbReference type="SAM" id="MobiDB-lite"/>
    </source>
</evidence>
<dbReference type="PRINTS" id="PR01021">
    <property type="entry name" value="OMPADOMAIN"/>
</dbReference>
<feature type="domain" description="OmpA-like" evidence="7">
    <location>
        <begin position="325"/>
        <end position="443"/>
    </location>
</feature>
<dbReference type="AlphaFoldDB" id="A0A3B7N6V0"/>
<dbReference type="KEGG" id="pseg:D3H65_28970"/>
<accession>A0A3B7N6V0</accession>
<organism evidence="8 9">
    <name type="scientific">Paraflavitalea soli</name>
    <dbReference type="NCBI Taxonomy" id="2315862"/>
    <lineage>
        <taxon>Bacteria</taxon>
        <taxon>Pseudomonadati</taxon>
        <taxon>Bacteroidota</taxon>
        <taxon>Chitinophagia</taxon>
        <taxon>Chitinophagales</taxon>
        <taxon>Chitinophagaceae</taxon>
        <taxon>Paraflavitalea</taxon>
    </lineage>
</organism>
<feature type="chain" id="PRO_5017748177" evidence="6">
    <location>
        <begin position="22"/>
        <end position="443"/>
    </location>
</feature>
<dbReference type="EMBL" id="CP032157">
    <property type="protein sequence ID" value="AXY77771.1"/>
    <property type="molecule type" value="Genomic_DNA"/>
</dbReference>
<dbReference type="PANTHER" id="PTHR30329:SF21">
    <property type="entry name" value="LIPOPROTEIN YIAD-RELATED"/>
    <property type="match status" value="1"/>
</dbReference>
<evidence type="ECO:0000256" key="4">
    <source>
        <dbReference type="PROSITE-ProRule" id="PRU00473"/>
    </source>
</evidence>
<keyword evidence="9" id="KW-1185">Reference proteome</keyword>
<feature type="compositionally biased region" description="Basic and acidic residues" evidence="5">
    <location>
        <begin position="296"/>
        <end position="305"/>
    </location>
</feature>
<dbReference type="PANTHER" id="PTHR30329">
    <property type="entry name" value="STATOR ELEMENT OF FLAGELLAR MOTOR COMPLEX"/>
    <property type="match status" value="1"/>
</dbReference>
<dbReference type="PROSITE" id="PS51123">
    <property type="entry name" value="OMPA_2"/>
    <property type="match status" value="1"/>
</dbReference>
<keyword evidence="6" id="KW-0732">Signal</keyword>
<evidence type="ECO:0000313" key="8">
    <source>
        <dbReference type="EMBL" id="AXY77771.1"/>
    </source>
</evidence>
<evidence type="ECO:0000256" key="2">
    <source>
        <dbReference type="ARBA" id="ARBA00023136"/>
    </source>
</evidence>
<keyword evidence="2 4" id="KW-0472">Membrane</keyword>
<evidence type="ECO:0000313" key="9">
    <source>
        <dbReference type="Proteomes" id="UP000263900"/>
    </source>
</evidence>
<dbReference type="Gene3D" id="3.30.1330.60">
    <property type="entry name" value="OmpA-like domain"/>
    <property type="match status" value="1"/>
</dbReference>
<dbReference type="RefSeq" id="WP_119053644.1">
    <property type="nucleotide sequence ID" value="NZ_CP032157.1"/>
</dbReference>
<protein>
    <submittedName>
        <fullName evidence="8">OmpA family protein</fullName>
    </submittedName>
</protein>
<dbReference type="InterPro" id="IPR006664">
    <property type="entry name" value="OMP_bac"/>
</dbReference>
<dbReference type="SUPFAM" id="SSF103088">
    <property type="entry name" value="OmpA-like"/>
    <property type="match status" value="1"/>
</dbReference>
<dbReference type="InterPro" id="IPR036737">
    <property type="entry name" value="OmpA-like_sf"/>
</dbReference>
<dbReference type="CDD" id="cd07185">
    <property type="entry name" value="OmpA_C-like"/>
    <property type="match status" value="1"/>
</dbReference>
<evidence type="ECO:0000256" key="3">
    <source>
        <dbReference type="ARBA" id="ARBA00023237"/>
    </source>
</evidence>
<gene>
    <name evidence="8" type="ORF">D3H65_28970</name>
</gene>
<proteinExistence type="predicted"/>
<dbReference type="Pfam" id="PF00691">
    <property type="entry name" value="OmpA"/>
    <property type="match status" value="1"/>
</dbReference>
<feature type="signal peptide" evidence="6">
    <location>
        <begin position="1"/>
        <end position="21"/>
    </location>
</feature>